<gene>
    <name evidence="1" type="ORF">L2E82_29520</name>
</gene>
<name>A0ACB9CXZ6_CICIN</name>
<keyword evidence="2" id="KW-1185">Reference proteome</keyword>
<proteinExistence type="predicted"/>
<dbReference type="Proteomes" id="UP001055811">
    <property type="component" value="Linkage Group LG05"/>
</dbReference>
<evidence type="ECO:0000313" key="2">
    <source>
        <dbReference type="Proteomes" id="UP001055811"/>
    </source>
</evidence>
<evidence type="ECO:0000313" key="1">
    <source>
        <dbReference type="EMBL" id="KAI3739126.1"/>
    </source>
</evidence>
<dbReference type="EMBL" id="CM042013">
    <property type="protein sequence ID" value="KAI3739126.1"/>
    <property type="molecule type" value="Genomic_DNA"/>
</dbReference>
<sequence length="598" mass="68045">MAWQQYYNNELHNNGNFVPPLYFAQPIRQSVVSHFQPREYDDASPIYFPNNVESQIEIRPQLLGVLPEFRGYGQDHPYNHFYEFLAIANANIPRNSNSNFFRLRLFPFTLKDKTKYWFTSLQLNSITTWELLKTKFLQEFYPTSKTSEIRRAIHDFQQKPGEAFHDVFEILKELMRSCPHHEFPKWQIVKFFFDGVDTTNQTMINALSSGTIMMQDPEAAWRFLEQLSNGSKTNYSSRKPVNTSLAAAVGVDNEWKKGNNYQAPPPNQPQQFQHANNGPSSSNNNKKIANSNHNAPETQADLIKKMNEFMNASQQQTQANTKSISNMEWQIAQLAVDQRRKDDGKLYSNTEVNPTHTEHVRKEHVNVVESCVQEKLKDAPKDSRILKEICQEEEKVKVPKPEKVRLTVKAREALLGTLPKKEKNPGSPYIIVANKELEPAKTVLQLADQSTKVSRGMLRNVIVKVGDFFYPVDFLVMEYESLEDASTLILRRPFLATAGSVMDCKTGRDAEKGKPRRACLSEPNTQGFSFIRVSWISVYCAADFDRSSGLISRTPRRGEFMNRGAAFESTRDGSASTIGSTLCARAPISAVSRCIGGD</sequence>
<organism evidence="1 2">
    <name type="scientific">Cichorium intybus</name>
    <name type="common">Chicory</name>
    <dbReference type="NCBI Taxonomy" id="13427"/>
    <lineage>
        <taxon>Eukaryota</taxon>
        <taxon>Viridiplantae</taxon>
        <taxon>Streptophyta</taxon>
        <taxon>Embryophyta</taxon>
        <taxon>Tracheophyta</taxon>
        <taxon>Spermatophyta</taxon>
        <taxon>Magnoliopsida</taxon>
        <taxon>eudicotyledons</taxon>
        <taxon>Gunneridae</taxon>
        <taxon>Pentapetalae</taxon>
        <taxon>asterids</taxon>
        <taxon>campanulids</taxon>
        <taxon>Asterales</taxon>
        <taxon>Asteraceae</taxon>
        <taxon>Cichorioideae</taxon>
        <taxon>Cichorieae</taxon>
        <taxon>Cichoriinae</taxon>
        <taxon>Cichorium</taxon>
    </lineage>
</organism>
<reference evidence="2" key="1">
    <citation type="journal article" date="2022" name="Mol. Ecol. Resour.">
        <title>The genomes of chicory, endive, great burdock and yacon provide insights into Asteraceae palaeo-polyploidization history and plant inulin production.</title>
        <authorList>
            <person name="Fan W."/>
            <person name="Wang S."/>
            <person name="Wang H."/>
            <person name="Wang A."/>
            <person name="Jiang F."/>
            <person name="Liu H."/>
            <person name="Zhao H."/>
            <person name="Xu D."/>
            <person name="Zhang Y."/>
        </authorList>
    </citation>
    <scope>NUCLEOTIDE SEQUENCE [LARGE SCALE GENOMIC DNA]</scope>
    <source>
        <strain evidence="2">cv. Punajuju</strain>
    </source>
</reference>
<comment type="caution">
    <text evidence="1">The sequence shown here is derived from an EMBL/GenBank/DDBJ whole genome shotgun (WGS) entry which is preliminary data.</text>
</comment>
<accession>A0ACB9CXZ6</accession>
<reference evidence="1 2" key="2">
    <citation type="journal article" date="2022" name="Mol. Ecol. Resour.">
        <title>The genomes of chicory, endive, great burdock and yacon provide insights into Asteraceae paleo-polyploidization history and plant inulin production.</title>
        <authorList>
            <person name="Fan W."/>
            <person name="Wang S."/>
            <person name="Wang H."/>
            <person name="Wang A."/>
            <person name="Jiang F."/>
            <person name="Liu H."/>
            <person name="Zhao H."/>
            <person name="Xu D."/>
            <person name="Zhang Y."/>
        </authorList>
    </citation>
    <scope>NUCLEOTIDE SEQUENCE [LARGE SCALE GENOMIC DNA]</scope>
    <source>
        <strain evidence="2">cv. Punajuju</strain>
        <tissue evidence="1">Leaves</tissue>
    </source>
</reference>
<protein>
    <submittedName>
        <fullName evidence="1">Uncharacterized protein</fullName>
    </submittedName>
</protein>